<dbReference type="GO" id="GO:0005576">
    <property type="term" value="C:extracellular region"/>
    <property type="evidence" value="ECO:0007669"/>
    <property type="project" value="UniProtKB-SubCell"/>
</dbReference>
<dbReference type="InterPro" id="IPR013517">
    <property type="entry name" value="FG-GAP"/>
</dbReference>
<dbReference type="Gene3D" id="2.150.10.10">
    <property type="entry name" value="Serralysin-like metalloprotease, C-terminal"/>
    <property type="match status" value="5"/>
</dbReference>
<dbReference type="InterPro" id="IPR050557">
    <property type="entry name" value="RTX_toxin/Mannuronan_C5-epim"/>
</dbReference>
<gene>
    <name evidence="4" type="ORF">H8M03_01105</name>
</gene>
<dbReference type="PANTHER" id="PTHR38340">
    <property type="entry name" value="S-LAYER PROTEIN"/>
    <property type="match status" value="1"/>
</dbReference>
<dbReference type="InterPro" id="IPR028994">
    <property type="entry name" value="Integrin_alpha_N"/>
</dbReference>
<dbReference type="InterPro" id="IPR018511">
    <property type="entry name" value="Hemolysin-typ_Ca-bd_CS"/>
</dbReference>
<protein>
    <submittedName>
        <fullName evidence="4">VCBS repeat-containing protein</fullName>
    </submittedName>
</protein>
<reference evidence="4 5" key="1">
    <citation type="submission" date="2020-08" db="EMBL/GenBank/DDBJ databases">
        <title>Sphingomonas sp. sand1-3 16S ribosomal RNA gene Genome sequencing and assembly.</title>
        <authorList>
            <person name="Kang M."/>
        </authorList>
    </citation>
    <scope>NUCLEOTIDE SEQUENCE [LARGE SCALE GENOMIC DNA]</scope>
    <source>
        <strain evidence="5">sand1-3</strain>
    </source>
</reference>
<keyword evidence="2" id="KW-0964">Secreted</keyword>
<proteinExistence type="predicted"/>
<evidence type="ECO:0000256" key="3">
    <source>
        <dbReference type="ARBA" id="ARBA00022729"/>
    </source>
</evidence>
<dbReference type="PRINTS" id="PR00313">
    <property type="entry name" value="CABNDNGRPT"/>
</dbReference>
<dbReference type="KEGG" id="ssau:H8M03_01105"/>
<keyword evidence="3" id="KW-0732">Signal</keyword>
<dbReference type="RefSeq" id="WP_187479948.1">
    <property type="nucleotide sequence ID" value="NZ_CP060697.1"/>
</dbReference>
<dbReference type="PROSITE" id="PS00330">
    <property type="entry name" value="HEMOLYSIN_CALCIUM"/>
    <property type="match status" value="2"/>
</dbReference>
<dbReference type="Pfam" id="PF13517">
    <property type="entry name" value="FG-GAP_3"/>
    <property type="match status" value="2"/>
</dbReference>
<dbReference type="SUPFAM" id="SSF69318">
    <property type="entry name" value="Integrin alpha N-terminal domain"/>
    <property type="match status" value="1"/>
</dbReference>
<dbReference type="InterPro" id="IPR001343">
    <property type="entry name" value="Hemolysn_Ca-bd"/>
</dbReference>
<organism evidence="4 5">
    <name type="scientific">Sphingomonas sabuli</name>
    <dbReference type="NCBI Taxonomy" id="2764186"/>
    <lineage>
        <taxon>Bacteria</taxon>
        <taxon>Pseudomonadati</taxon>
        <taxon>Pseudomonadota</taxon>
        <taxon>Alphaproteobacteria</taxon>
        <taxon>Sphingomonadales</taxon>
        <taxon>Sphingomonadaceae</taxon>
        <taxon>Sphingomonas</taxon>
    </lineage>
</organism>
<dbReference type="PANTHER" id="PTHR38340:SF1">
    <property type="entry name" value="S-LAYER PROTEIN"/>
    <property type="match status" value="1"/>
</dbReference>
<evidence type="ECO:0000313" key="5">
    <source>
        <dbReference type="Proteomes" id="UP000515861"/>
    </source>
</evidence>
<accession>A0A7G9L2Z4</accession>
<sequence>MPAPTLTNLSGEVIFSRPVVTTVPQIIDGDVTFNDPDDDFDGATVILSTAGLALAEDQFGIRNEGIGAGRINTIGSNVTYGGVTIGTFEGGVDGQPLTITLNANATSPAVEALIENLTYAHTSATPTAERFLSINVLDAAGNDLNGGFTGAGFTLLEGSDNPFNNLGSQQVSYEVTPTLYDYDGDGDLDIFCGAADGEIHLLRNDGPMNYVQVEGAGNPFGTINTNVSDGELTSIAFLDLDGDNDKDAVILDGQSGIARRYTNNGNGTFSDAGALFDRGYNQHGRMATYDYDNDGDLDLVVGGRDGLMFLYQNNLNNTVTKIDTHPFNVVQLPVGSYPAPTFADIDGDGDLDMVHGNSNGHFIFYRNSNGIFTQEDTFEAPFWSLRTGQNSAPVFDDIDGDGDLDMIAGVTNLSLQGRIEVYRNDGVGWGMTVRVAVDPSAFWNGTPDSDTFAAFTGDNWTIRGLDSDDNLSGSTGNDIINGGTGNDQMTGGAGNDTYVVDSAGDVVVENTGQGIDTVRSSVTHVLAANVERLTLTGTANINATGNALNNLILGNSGNNVINGGAGADIMRGGAGDDSYFASQFGDRAVEANNSGNDTVRSSINFRLANYVETLILTGSDNLEGIGSAQANTIIGNSGNNFIHGAGGADMMSGGAGNDIYVVENAGDQVVESAGEGRDIVYSSVSFTLGANVEDLTLSSNGAVSGTGNNLANSMLGNAAANLLSGLGGNDEIIGGGGNDQLRGGAGADNLNGGNGDDKVDGGVGMDIMSGGTGSDMFIFRDGDFGGATPVTADRIRDFSHGEIDRMDFSLVDANANVAGDQGFQFIGKAAFSAAGQLRFEQIGANTYVFGDTNGDGVADFAVRVDGLQNFVIGDFIL</sequence>
<comment type="subcellular location">
    <subcellularLocation>
        <location evidence="1">Secreted</location>
    </subcellularLocation>
</comment>
<dbReference type="InterPro" id="IPR011049">
    <property type="entry name" value="Serralysin-like_metalloprot_C"/>
</dbReference>
<dbReference type="GO" id="GO:0005509">
    <property type="term" value="F:calcium ion binding"/>
    <property type="evidence" value="ECO:0007669"/>
    <property type="project" value="InterPro"/>
</dbReference>
<evidence type="ECO:0000313" key="4">
    <source>
        <dbReference type="EMBL" id="QNM82993.1"/>
    </source>
</evidence>
<evidence type="ECO:0000256" key="1">
    <source>
        <dbReference type="ARBA" id="ARBA00004613"/>
    </source>
</evidence>
<dbReference type="Pfam" id="PF00353">
    <property type="entry name" value="HemolysinCabind"/>
    <property type="match status" value="5"/>
</dbReference>
<name>A0A7G9L2Z4_9SPHN</name>
<dbReference type="EMBL" id="CP060697">
    <property type="protein sequence ID" value="QNM82993.1"/>
    <property type="molecule type" value="Genomic_DNA"/>
</dbReference>
<evidence type="ECO:0000256" key="2">
    <source>
        <dbReference type="ARBA" id="ARBA00022525"/>
    </source>
</evidence>
<dbReference type="AlphaFoldDB" id="A0A7G9L2Z4"/>
<dbReference type="Gene3D" id="2.130.10.130">
    <property type="entry name" value="Integrin alpha, N-terminal"/>
    <property type="match status" value="1"/>
</dbReference>
<dbReference type="SUPFAM" id="SSF51120">
    <property type="entry name" value="beta-Roll"/>
    <property type="match status" value="2"/>
</dbReference>
<keyword evidence="5" id="KW-1185">Reference proteome</keyword>
<dbReference type="Proteomes" id="UP000515861">
    <property type="component" value="Chromosome"/>
</dbReference>